<evidence type="ECO:0000256" key="11">
    <source>
        <dbReference type="ARBA" id="ARBA00022989"/>
    </source>
</evidence>
<comment type="subcellular location">
    <subcellularLocation>
        <location evidence="2">Cell membrane</location>
        <topology evidence="2">Multi-pass membrane protein</topology>
    </subcellularLocation>
</comment>
<dbReference type="AlphaFoldDB" id="A0A9J6QX63"/>
<dbReference type="GO" id="GO:0005886">
    <property type="term" value="C:plasma membrane"/>
    <property type="evidence" value="ECO:0007669"/>
    <property type="project" value="UniProtKB-SubCell"/>
</dbReference>
<dbReference type="InterPro" id="IPR003661">
    <property type="entry name" value="HisK_dim/P_dom"/>
</dbReference>
<evidence type="ECO:0000256" key="14">
    <source>
        <dbReference type="SAM" id="Coils"/>
    </source>
</evidence>
<keyword evidence="11 15" id="KW-1133">Transmembrane helix</keyword>
<evidence type="ECO:0000256" key="3">
    <source>
        <dbReference type="ARBA" id="ARBA00012438"/>
    </source>
</evidence>
<dbReference type="CDD" id="cd00082">
    <property type="entry name" value="HisKA"/>
    <property type="match status" value="1"/>
</dbReference>
<feature type="transmembrane region" description="Helical" evidence="15">
    <location>
        <begin position="25"/>
        <end position="47"/>
    </location>
</feature>
<organism evidence="17 18">
    <name type="scientific">Hominibacterium faecale</name>
    <dbReference type="NCBI Taxonomy" id="2839743"/>
    <lineage>
        <taxon>Bacteria</taxon>
        <taxon>Bacillati</taxon>
        <taxon>Bacillota</taxon>
        <taxon>Clostridia</taxon>
        <taxon>Peptostreptococcales</taxon>
        <taxon>Anaerovoracaceae</taxon>
        <taxon>Hominibacterium</taxon>
    </lineage>
</organism>
<reference evidence="17" key="1">
    <citation type="submission" date="2022-09" db="EMBL/GenBank/DDBJ databases">
        <title>Culturomic study of gut microbiota in children with autism spectrum disorder.</title>
        <authorList>
            <person name="Efimov B.A."/>
            <person name="Chaplin A.V."/>
            <person name="Sokolova S.R."/>
            <person name="Pikina A.P."/>
            <person name="Korzhanova M."/>
            <person name="Belova V."/>
            <person name="Korostin D."/>
        </authorList>
    </citation>
    <scope>NUCLEOTIDE SEQUENCE</scope>
    <source>
        <strain evidence="17">ASD5510</strain>
    </source>
</reference>
<dbReference type="PANTHER" id="PTHR45528:SF1">
    <property type="entry name" value="SENSOR HISTIDINE KINASE CPXA"/>
    <property type="match status" value="1"/>
</dbReference>
<dbReference type="SUPFAM" id="SSF158472">
    <property type="entry name" value="HAMP domain-like"/>
    <property type="match status" value="1"/>
</dbReference>
<dbReference type="EMBL" id="JAOSHN010000008">
    <property type="protein sequence ID" value="MCU7380087.1"/>
    <property type="molecule type" value="Genomic_DNA"/>
</dbReference>
<dbReference type="GO" id="GO:0005524">
    <property type="term" value="F:ATP binding"/>
    <property type="evidence" value="ECO:0007669"/>
    <property type="project" value="UniProtKB-KW"/>
</dbReference>
<evidence type="ECO:0000259" key="16">
    <source>
        <dbReference type="PROSITE" id="PS50885"/>
    </source>
</evidence>
<dbReference type="Gene3D" id="1.10.287.130">
    <property type="match status" value="1"/>
</dbReference>
<evidence type="ECO:0000256" key="8">
    <source>
        <dbReference type="ARBA" id="ARBA00022741"/>
    </source>
</evidence>
<keyword evidence="7 15" id="KW-0812">Transmembrane</keyword>
<keyword evidence="12" id="KW-0902">Two-component regulatory system</keyword>
<evidence type="ECO:0000256" key="10">
    <source>
        <dbReference type="ARBA" id="ARBA00022840"/>
    </source>
</evidence>
<evidence type="ECO:0000313" key="18">
    <source>
        <dbReference type="Proteomes" id="UP001065549"/>
    </source>
</evidence>
<dbReference type="Gene3D" id="6.10.340.10">
    <property type="match status" value="1"/>
</dbReference>
<dbReference type="Proteomes" id="UP001065549">
    <property type="component" value="Unassembled WGS sequence"/>
</dbReference>
<dbReference type="Pfam" id="PF00672">
    <property type="entry name" value="HAMP"/>
    <property type="match status" value="1"/>
</dbReference>
<sequence length="198" mass="22187">MVGVVLVQASYAVVLDALKTSMTNLAFSLLIAMAVTLLIAMVVFRILTQPLEKIQKSARQLQEGNYDVRTDIHQEDELGRLAKSVDELALRLAQAKQERNRLDDIRSTFITNISHELRTPVTSMRASLEALCDGLVTEPEKVDQYHRAILKDSIQLHRLIHEIKFNYKALADGIHPLLCKVDKIESDSTPLNGVIADD</sequence>
<keyword evidence="8" id="KW-0547">Nucleotide-binding</keyword>
<accession>A0A9J6QX63</accession>
<dbReference type="SMART" id="SM00304">
    <property type="entry name" value="HAMP"/>
    <property type="match status" value="1"/>
</dbReference>
<dbReference type="InterPro" id="IPR036097">
    <property type="entry name" value="HisK_dim/P_sf"/>
</dbReference>
<dbReference type="PANTHER" id="PTHR45528">
    <property type="entry name" value="SENSOR HISTIDINE KINASE CPXA"/>
    <property type="match status" value="1"/>
</dbReference>
<dbReference type="RefSeq" id="WP_269478691.1">
    <property type="nucleotide sequence ID" value="NZ_JAOSHN010000008.1"/>
</dbReference>
<dbReference type="GO" id="GO:0000155">
    <property type="term" value="F:phosphorelay sensor kinase activity"/>
    <property type="evidence" value="ECO:0007669"/>
    <property type="project" value="InterPro"/>
</dbReference>
<dbReference type="EC" id="2.7.13.3" evidence="3"/>
<dbReference type="InterPro" id="IPR050398">
    <property type="entry name" value="HssS/ArlS-like"/>
</dbReference>
<evidence type="ECO:0000256" key="4">
    <source>
        <dbReference type="ARBA" id="ARBA00022475"/>
    </source>
</evidence>
<dbReference type="PROSITE" id="PS50885">
    <property type="entry name" value="HAMP"/>
    <property type="match status" value="1"/>
</dbReference>
<dbReference type="SUPFAM" id="SSF47384">
    <property type="entry name" value="Homodimeric domain of signal transducing histidine kinase"/>
    <property type="match status" value="1"/>
</dbReference>
<keyword evidence="13 15" id="KW-0472">Membrane</keyword>
<evidence type="ECO:0000256" key="1">
    <source>
        <dbReference type="ARBA" id="ARBA00000085"/>
    </source>
</evidence>
<evidence type="ECO:0000256" key="9">
    <source>
        <dbReference type="ARBA" id="ARBA00022777"/>
    </source>
</evidence>
<evidence type="ECO:0000256" key="2">
    <source>
        <dbReference type="ARBA" id="ARBA00004651"/>
    </source>
</evidence>
<dbReference type="InterPro" id="IPR003660">
    <property type="entry name" value="HAMP_dom"/>
</dbReference>
<feature type="domain" description="HAMP" evidence="16">
    <location>
        <begin position="45"/>
        <end position="97"/>
    </location>
</feature>
<gene>
    <name evidence="17" type="ORF">OBO34_17245</name>
</gene>
<evidence type="ECO:0000256" key="15">
    <source>
        <dbReference type="SAM" id="Phobius"/>
    </source>
</evidence>
<keyword evidence="10" id="KW-0067">ATP-binding</keyword>
<evidence type="ECO:0000256" key="6">
    <source>
        <dbReference type="ARBA" id="ARBA00022679"/>
    </source>
</evidence>
<dbReference type="CDD" id="cd06225">
    <property type="entry name" value="HAMP"/>
    <property type="match status" value="1"/>
</dbReference>
<dbReference type="Pfam" id="PF00512">
    <property type="entry name" value="HisKA"/>
    <property type="match status" value="1"/>
</dbReference>
<keyword evidence="9" id="KW-0418">Kinase</keyword>
<comment type="caution">
    <text evidence="17">The sequence shown here is derived from an EMBL/GenBank/DDBJ whole genome shotgun (WGS) entry which is preliminary data.</text>
</comment>
<evidence type="ECO:0000256" key="5">
    <source>
        <dbReference type="ARBA" id="ARBA00022553"/>
    </source>
</evidence>
<proteinExistence type="predicted"/>
<keyword evidence="4" id="KW-1003">Cell membrane</keyword>
<name>A0A9J6QX63_9FIRM</name>
<protein>
    <recommendedName>
        <fullName evidence="3">histidine kinase</fullName>
        <ecNumber evidence="3">2.7.13.3</ecNumber>
    </recommendedName>
</protein>
<keyword evidence="14" id="KW-0175">Coiled coil</keyword>
<evidence type="ECO:0000256" key="12">
    <source>
        <dbReference type="ARBA" id="ARBA00023012"/>
    </source>
</evidence>
<keyword evidence="18" id="KW-1185">Reference proteome</keyword>
<dbReference type="SMART" id="SM00388">
    <property type="entry name" value="HisKA"/>
    <property type="match status" value="1"/>
</dbReference>
<keyword evidence="5" id="KW-0597">Phosphoprotein</keyword>
<keyword evidence="6" id="KW-0808">Transferase</keyword>
<evidence type="ECO:0000256" key="7">
    <source>
        <dbReference type="ARBA" id="ARBA00022692"/>
    </source>
</evidence>
<comment type="catalytic activity">
    <reaction evidence="1">
        <text>ATP + protein L-histidine = ADP + protein N-phospho-L-histidine.</text>
        <dbReference type="EC" id="2.7.13.3"/>
    </reaction>
</comment>
<feature type="coiled-coil region" evidence="14">
    <location>
        <begin position="78"/>
        <end position="105"/>
    </location>
</feature>
<evidence type="ECO:0000313" key="17">
    <source>
        <dbReference type="EMBL" id="MCU7380087.1"/>
    </source>
</evidence>
<evidence type="ECO:0000256" key="13">
    <source>
        <dbReference type="ARBA" id="ARBA00023136"/>
    </source>
</evidence>